<dbReference type="Pfam" id="PF14372">
    <property type="entry name" value="hAT-like_RNase-H"/>
    <property type="match status" value="1"/>
</dbReference>
<dbReference type="GO" id="GO:0003677">
    <property type="term" value="F:DNA binding"/>
    <property type="evidence" value="ECO:0007669"/>
    <property type="project" value="InterPro"/>
</dbReference>
<dbReference type="Pfam" id="PF05699">
    <property type="entry name" value="Dimer_Tnp_hAT"/>
    <property type="match status" value="1"/>
</dbReference>
<gene>
    <name evidence="3" type="ORF">CEY00_Acc31135</name>
</gene>
<feature type="domain" description="hAT-like transposase RNase-H fold" evidence="2">
    <location>
        <begin position="60"/>
        <end position="164"/>
    </location>
</feature>
<dbReference type="GO" id="GO:0046983">
    <property type="term" value="F:protein dimerization activity"/>
    <property type="evidence" value="ECO:0007669"/>
    <property type="project" value="InterPro"/>
</dbReference>
<reference evidence="4" key="2">
    <citation type="journal article" date="2018" name="BMC Genomics">
        <title>A manually annotated Actinidia chinensis var. chinensis (kiwifruit) genome highlights the challenges associated with draft genomes and gene prediction in plants.</title>
        <authorList>
            <person name="Pilkington S.M."/>
            <person name="Crowhurst R."/>
            <person name="Hilario E."/>
            <person name="Nardozza S."/>
            <person name="Fraser L."/>
            <person name="Peng Y."/>
            <person name="Gunaseelan K."/>
            <person name="Simpson R."/>
            <person name="Tahir J."/>
            <person name="Deroles S.C."/>
            <person name="Templeton K."/>
            <person name="Luo Z."/>
            <person name="Davy M."/>
            <person name="Cheng C."/>
            <person name="McNeilage M."/>
            <person name="Scaglione D."/>
            <person name="Liu Y."/>
            <person name="Zhang Q."/>
            <person name="Datson P."/>
            <person name="De Silva N."/>
            <person name="Gardiner S.E."/>
            <person name="Bassett H."/>
            <person name="Chagne D."/>
            <person name="McCallum J."/>
            <person name="Dzierzon H."/>
            <person name="Deng C."/>
            <person name="Wang Y.Y."/>
            <person name="Barron L."/>
            <person name="Manako K."/>
            <person name="Bowen J."/>
            <person name="Foster T.M."/>
            <person name="Erridge Z.A."/>
            <person name="Tiffin H."/>
            <person name="Waite C.N."/>
            <person name="Davies K.M."/>
            <person name="Grierson E.P."/>
            <person name="Laing W.A."/>
            <person name="Kirk R."/>
            <person name="Chen X."/>
            <person name="Wood M."/>
            <person name="Montefiori M."/>
            <person name="Brummell D.A."/>
            <person name="Schwinn K.E."/>
            <person name="Catanach A."/>
            <person name="Fullerton C."/>
            <person name="Li D."/>
            <person name="Meiyalaghan S."/>
            <person name="Nieuwenhuizen N."/>
            <person name="Read N."/>
            <person name="Prakash R."/>
            <person name="Hunter D."/>
            <person name="Zhang H."/>
            <person name="McKenzie M."/>
            <person name="Knabel M."/>
            <person name="Harris A."/>
            <person name="Allan A.C."/>
            <person name="Gleave A."/>
            <person name="Chen A."/>
            <person name="Janssen B.J."/>
            <person name="Plunkett B."/>
            <person name="Ampomah-Dwamena C."/>
            <person name="Voogd C."/>
            <person name="Leif D."/>
            <person name="Lafferty D."/>
            <person name="Souleyre E.J.F."/>
            <person name="Varkonyi-Gasic E."/>
            <person name="Gambi F."/>
            <person name="Hanley J."/>
            <person name="Yao J.L."/>
            <person name="Cheung J."/>
            <person name="David K.M."/>
            <person name="Warren B."/>
            <person name="Marsh K."/>
            <person name="Snowden K.C."/>
            <person name="Lin-Wang K."/>
            <person name="Brian L."/>
            <person name="Martinez-Sanchez M."/>
            <person name="Wang M."/>
            <person name="Ileperuma N."/>
            <person name="Macnee N."/>
            <person name="Campin R."/>
            <person name="McAtee P."/>
            <person name="Drummond R.S.M."/>
            <person name="Espley R.V."/>
            <person name="Ireland H.S."/>
            <person name="Wu R."/>
            <person name="Atkinson R.G."/>
            <person name="Karunairetnam S."/>
            <person name="Bulley S."/>
            <person name="Chunkath S."/>
            <person name="Hanley Z."/>
            <person name="Storey R."/>
            <person name="Thrimawithana A.H."/>
            <person name="Thomson S."/>
            <person name="David C."/>
            <person name="Testolin R."/>
            <person name="Huang H."/>
            <person name="Hellens R.P."/>
            <person name="Schaffer R.J."/>
        </authorList>
    </citation>
    <scope>NUCLEOTIDE SEQUENCE [LARGE SCALE GENOMIC DNA]</scope>
    <source>
        <strain evidence="4">cv. Red5</strain>
    </source>
</reference>
<evidence type="ECO:0000259" key="2">
    <source>
        <dbReference type="Pfam" id="PF14372"/>
    </source>
</evidence>
<dbReference type="PANTHER" id="PTHR23272:SF193">
    <property type="entry name" value="OS07G0624100 PROTEIN"/>
    <property type="match status" value="1"/>
</dbReference>
<dbReference type="Gramene" id="PSR88106">
    <property type="protein sequence ID" value="PSR88106"/>
    <property type="gene ID" value="CEY00_Acc31135"/>
</dbReference>
<dbReference type="AlphaFoldDB" id="A0A2R6PAU6"/>
<reference evidence="3 4" key="1">
    <citation type="submission" date="2017-07" db="EMBL/GenBank/DDBJ databases">
        <title>An improved, manually edited Actinidia chinensis var. chinensis (kiwifruit) genome highlights the challenges associated with draft genomes and gene prediction in plants.</title>
        <authorList>
            <person name="Pilkington S."/>
            <person name="Crowhurst R."/>
            <person name="Hilario E."/>
            <person name="Nardozza S."/>
            <person name="Fraser L."/>
            <person name="Peng Y."/>
            <person name="Gunaseelan K."/>
            <person name="Simpson R."/>
            <person name="Tahir J."/>
            <person name="Deroles S."/>
            <person name="Templeton K."/>
            <person name="Luo Z."/>
            <person name="Davy M."/>
            <person name="Cheng C."/>
            <person name="Mcneilage M."/>
            <person name="Scaglione D."/>
            <person name="Liu Y."/>
            <person name="Zhang Q."/>
            <person name="Datson P."/>
            <person name="De Silva N."/>
            <person name="Gardiner S."/>
            <person name="Bassett H."/>
            <person name="Chagne D."/>
            <person name="Mccallum J."/>
            <person name="Dzierzon H."/>
            <person name="Deng C."/>
            <person name="Wang Y.-Y."/>
            <person name="Barron N."/>
            <person name="Manako K."/>
            <person name="Bowen J."/>
            <person name="Foster T."/>
            <person name="Erridge Z."/>
            <person name="Tiffin H."/>
            <person name="Waite C."/>
            <person name="Davies K."/>
            <person name="Grierson E."/>
            <person name="Laing W."/>
            <person name="Kirk R."/>
            <person name="Chen X."/>
            <person name="Wood M."/>
            <person name="Montefiori M."/>
            <person name="Brummell D."/>
            <person name="Schwinn K."/>
            <person name="Catanach A."/>
            <person name="Fullerton C."/>
            <person name="Li D."/>
            <person name="Meiyalaghan S."/>
            <person name="Nieuwenhuizen N."/>
            <person name="Read N."/>
            <person name="Prakash R."/>
            <person name="Hunter D."/>
            <person name="Zhang H."/>
            <person name="Mckenzie M."/>
            <person name="Knabel M."/>
            <person name="Harris A."/>
            <person name="Allan A."/>
            <person name="Chen A."/>
            <person name="Janssen B."/>
            <person name="Plunkett B."/>
            <person name="Dwamena C."/>
            <person name="Voogd C."/>
            <person name="Leif D."/>
            <person name="Lafferty D."/>
            <person name="Souleyre E."/>
            <person name="Varkonyi-Gasic E."/>
            <person name="Gambi F."/>
            <person name="Hanley J."/>
            <person name="Yao J.-L."/>
            <person name="Cheung J."/>
            <person name="David K."/>
            <person name="Warren B."/>
            <person name="Marsh K."/>
            <person name="Snowden K."/>
            <person name="Lin-Wang K."/>
            <person name="Brian L."/>
            <person name="Martinez-Sanchez M."/>
            <person name="Wang M."/>
            <person name="Ileperuma N."/>
            <person name="Macnee N."/>
            <person name="Campin R."/>
            <person name="Mcatee P."/>
            <person name="Drummond R."/>
            <person name="Espley R."/>
            <person name="Ireland H."/>
            <person name="Wu R."/>
            <person name="Atkinson R."/>
            <person name="Karunairetnam S."/>
            <person name="Bulley S."/>
            <person name="Chunkath S."/>
            <person name="Hanley Z."/>
            <person name="Storey R."/>
            <person name="Thrimawithana A."/>
            <person name="Thomson S."/>
            <person name="David C."/>
            <person name="Testolin R."/>
        </authorList>
    </citation>
    <scope>NUCLEOTIDE SEQUENCE [LARGE SCALE GENOMIC DNA]</scope>
    <source>
        <strain evidence="4">cv. Red5</strain>
        <tissue evidence="3">Young leaf</tissue>
    </source>
</reference>
<dbReference type="InterPro" id="IPR008906">
    <property type="entry name" value="HATC_C_dom"/>
</dbReference>
<keyword evidence="4" id="KW-1185">Reference proteome</keyword>
<dbReference type="Proteomes" id="UP000241394">
    <property type="component" value="Chromosome LG27"/>
</dbReference>
<dbReference type="InterPro" id="IPR025525">
    <property type="entry name" value="hAT-like_transposase_RNase-H"/>
</dbReference>
<evidence type="ECO:0000259" key="1">
    <source>
        <dbReference type="Pfam" id="PF05699"/>
    </source>
</evidence>
<dbReference type="InterPro" id="IPR012337">
    <property type="entry name" value="RNaseH-like_sf"/>
</dbReference>
<evidence type="ECO:0000313" key="3">
    <source>
        <dbReference type="EMBL" id="PSR88106.1"/>
    </source>
</evidence>
<accession>A0A2R6PAU6</accession>
<protein>
    <submittedName>
        <fullName evidence="3">AC transposase</fullName>
    </submittedName>
</protein>
<dbReference type="OrthoDB" id="1718237at2759"/>
<comment type="caution">
    <text evidence="3">The sequence shown here is derived from an EMBL/GenBank/DDBJ whole genome shotgun (WGS) entry which is preliminary data.</text>
</comment>
<organism evidence="3 4">
    <name type="scientific">Actinidia chinensis var. chinensis</name>
    <name type="common">Chinese soft-hair kiwi</name>
    <dbReference type="NCBI Taxonomy" id="1590841"/>
    <lineage>
        <taxon>Eukaryota</taxon>
        <taxon>Viridiplantae</taxon>
        <taxon>Streptophyta</taxon>
        <taxon>Embryophyta</taxon>
        <taxon>Tracheophyta</taxon>
        <taxon>Spermatophyta</taxon>
        <taxon>Magnoliopsida</taxon>
        <taxon>eudicotyledons</taxon>
        <taxon>Gunneridae</taxon>
        <taxon>Pentapetalae</taxon>
        <taxon>asterids</taxon>
        <taxon>Ericales</taxon>
        <taxon>Actinidiaceae</taxon>
        <taxon>Actinidia</taxon>
    </lineage>
</organism>
<dbReference type="InParanoid" id="A0A2R6PAU6"/>
<name>A0A2R6PAU6_ACTCC</name>
<proteinExistence type="predicted"/>
<evidence type="ECO:0000313" key="4">
    <source>
        <dbReference type="Proteomes" id="UP000241394"/>
    </source>
</evidence>
<feature type="domain" description="HAT C-terminal dimerisation" evidence="1">
    <location>
        <begin position="215"/>
        <end position="298"/>
    </location>
</feature>
<dbReference type="SUPFAM" id="SSF53098">
    <property type="entry name" value="Ribonuclease H-like"/>
    <property type="match status" value="1"/>
</dbReference>
<dbReference type="EMBL" id="NKQK01000027">
    <property type="protein sequence ID" value="PSR88106.1"/>
    <property type="molecule type" value="Genomic_DNA"/>
</dbReference>
<dbReference type="OMA" id="WCKANES"/>
<sequence length="332" mass="37971">MEEDDTNFKYHYLDYDIGGDEMTGISPGITSTLPTKQDWDNCRVLVKFLKLFYNATKGFSGSLYVTTNCFFDEIVVIENKIQQLINRKEDLFLSSMAKKMKEKFDKYWGGVDKINLLVYIAVVLDPRKKLKYLKFCLSQFLEETIVNEMTSKVNNCLIRLYEFYASQDSVTVEVPSASKASKLEVDDDCDDPHALIAFQFSSYLEEEYSSVCKNEVEKYLGDYCEGAKDVMFDILAWWKVNSSKYPALSQLACDVLAMPISTLASESAFSMGGRILDPFRSSLSPMMVEVLVCAQNWLRSSLPISLRKAMDNVEEFEKQCEKENQVDLEAEC</sequence>
<dbReference type="PANTHER" id="PTHR23272">
    <property type="entry name" value="BED FINGER-RELATED"/>
    <property type="match status" value="1"/>
</dbReference>